<organism evidence="6">
    <name type="scientific">Diabrotica virgifera virgifera</name>
    <name type="common">western corn rootworm</name>
    <dbReference type="NCBI Taxonomy" id="50390"/>
    <lineage>
        <taxon>Eukaryota</taxon>
        <taxon>Metazoa</taxon>
        <taxon>Ecdysozoa</taxon>
        <taxon>Arthropoda</taxon>
        <taxon>Hexapoda</taxon>
        <taxon>Insecta</taxon>
        <taxon>Pterygota</taxon>
        <taxon>Neoptera</taxon>
        <taxon>Endopterygota</taxon>
        <taxon>Coleoptera</taxon>
        <taxon>Polyphaga</taxon>
        <taxon>Cucujiformia</taxon>
        <taxon>Chrysomeloidea</taxon>
        <taxon>Chrysomelidae</taxon>
        <taxon>Galerucinae</taxon>
        <taxon>Diabroticina</taxon>
        <taxon>Diabroticites</taxon>
        <taxon>Diabrotica</taxon>
    </lineage>
</organism>
<evidence type="ECO:0000256" key="5">
    <source>
        <dbReference type="SAM" id="Phobius"/>
    </source>
</evidence>
<evidence type="ECO:0000256" key="2">
    <source>
        <dbReference type="ARBA" id="ARBA00022692"/>
    </source>
</evidence>
<dbReference type="GO" id="GO:0005385">
    <property type="term" value="F:zinc ion transmembrane transporter activity"/>
    <property type="evidence" value="ECO:0007669"/>
    <property type="project" value="TreeGrafter"/>
</dbReference>
<name>A0A6P7G9L1_DIAVI</name>
<reference evidence="6" key="1">
    <citation type="submission" date="2025-08" db="UniProtKB">
        <authorList>
            <consortium name="RefSeq"/>
        </authorList>
    </citation>
    <scope>IDENTIFICATION</scope>
    <source>
        <tissue evidence="6">Whole insect</tissue>
    </source>
</reference>
<keyword evidence="3 5" id="KW-1133">Transmembrane helix</keyword>
<keyword evidence="2 5" id="KW-0812">Transmembrane</keyword>
<dbReference type="PANTHER" id="PTHR11040">
    <property type="entry name" value="ZINC/IRON TRANSPORTER"/>
    <property type="match status" value="1"/>
</dbReference>
<comment type="subcellular location">
    <subcellularLocation>
        <location evidence="1">Membrane</location>
        <topology evidence="1">Multi-pass membrane protein</topology>
    </subcellularLocation>
</comment>
<dbReference type="InParanoid" id="A0A6P7G9L1"/>
<feature type="transmembrane region" description="Helical" evidence="5">
    <location>
        <begin position="242"/>
        <end position="262"/>
    </location>
</feature>
<proteinExistence type="predicted"/>
<accession>A0A6P7G9L1</accession>
<evidence type="ECO:0000256" key="1">
    <source>
        <dbReference type="ARBA" id="ARBA00004141"/>
    </source>
</evidence>
<dbReference type="FunCoup" id="A0A6P7G9L1">
    <property type="interactions" value="49"/>
</dbReference>
<dbReference type="GO" id="GO:0005886">
    <property type="term" value="C:plasma membrane"/>
    <property type="evidence" value="ECO:0007669"/>
    <property type="project" value="TreeGrafter"/>
</dbReference>
<dbReference type="Pfam" id="PF02535">
    <property type="entry name" value="Zip"/>
    <property type="match status" value="1"/>
</dbReference>
<protein>
    <submittedName>
        <fullName evidence="6">Zinc transporter ZIP1-like isoform X1</fullName>
    </submittedName>
</protein>
<feature type="transmembrane region" description="Helical" evidence="5">
    <location>
        <begin position="315"/>
        <end position="333"/>
    </location>
</feature>
<evidence type="ECO:0000313" key="6">
    <source>
        <dbReference type="RefSeq" id="XP_028141513.1"/>
    </source>
</evidence>
<gene>
    <name evidence="6" type="primary">LOC114335474</name>
</gene>
<feature type="transmembrane region" description="Helical" evidence="5">
    <location>
        <begin position="39"/>
        <end position="61"/>
    </location>
</feature>
<feature type="transmembrane region" description="Helical" evidence="5">
    <location>
        <begin position="274"/>
        <end position="294"/>
    </location>
</feature>
<sequence>MNLSQSKLFSAIILGVSSLFVGVVPNCFAQQGRRRWPLFISSLLCFGAGVLLATSVVHILPEVRESIPVQYENYAEILYCCGFFILYIIDEIVHYFYGDSEEANLFHNHGNNHDHHRRQSQQLKSSYGTAERHNLLHAESAPYNPSFYRTRSDSALFGDQQPSQLCHVGHQEPCHNAPTANFGLIVALSIHELLEGLVVGLETKPEKVLLLLGAVASHKLVISFCLGVELSSTPLISCTRHFIYILIFSVGSAAGIIAGMIVSDVPGGFKNVAMPILQALAGGTLLYVTVSEVLPRERARWHQQHDRKSAGVVQLFFVFLGFGLMTLLTNYLGRIS</sequence>
<dbReference type="InterPro" id="IPR003689">
    <property type="entry name" value="ZIP"/>
</dbReference>
<feature type="transmembrane region" description="Helical" evidence="5">
    <location>
        <begin position="73"/>
        <end position="97"/>
    </location>
</feature>
<evidence type="ECO:0000256" key="3">
    <source>
        <dbReference type="ARBA" id="ARBA00022989"/>
    </source>
</evidence>
<dbReference type="PANTHER" id="PTHR11040:SF169">
    <property type="entry name" value="FI24038P1"/>
    <property type="match status" value="1"/>
</dbReference>
<evidence type="ECO:0000256" key="4">
    <source>
        <dbReference type="ARBA" id="ARBA00023136"/>
    </source>
</evidence>
<dbReference type="AlphaFoldDB" id="A0A6P7G9L1"/>
<dbReference type="RefSeq" id="XP_028141513.1">
    <property type="nucleotide sequence ID" value="XM_028285712.1"/>
</dbReference>
<keyword evidence="4 5" id="KW-0472">Membrane</keyword>